<comment type="caution">
    <text evidence="2">The sequence shown here is derived from an EMBL/GenBank/DDBJ whole genome shotgun (WGS) entry which is preliminary data.</text>
</comment>
<gene>
    <name evidence="2" type="ORF">HF992_02310</name>
</gene>
<dbReference type="AlphaFoldDB" id="A0A7X6MYA5"/>
<accession>A0A7X6MYA5</accession>
<dbReference type="RefSeq" id="WP_168548453.1">
    <property type="nucleotide sequence ID" value="NZ_JAAXPR010000003.1"/>
</dbReference>
<dbReference type="EMBL" id="JAAXPR010000003">
    <property type="protein sequence ID" value="NKZ19693.1"/>
    <property type="molecule type" value="Genomic_DNA"/>
</dbReference>
<name>A0A7X6MYA5_9STRE</name>
<keyword evidence="1" id="KW-0175">Coiled coil</keyword>
<sequence>MAKKPTLAELKKKIAREQNELDKLNEREATLQEKITRQKQKVSQAEVEYHLALIKTSHRTAEEWEAFALSAEKGGTDVSSHESGEPRY</sequence>
<evidence type="ECO:0000313" key="2">
    <source>
        <dbReference type="EMBL" id="NKZ19693.1"/>
    </source>
</evidence>
<feature type="coiled-coil region" evidence="1">
    <location>
        <begin position="7"/>
        <end position="48"/>
    </location>
</feature>
<evidence type="ECO:0000313" key="3">
    <source>
        <dbReference type="Proteomes" id="UP000522720"/>
    </source>
</evidence>
<dbReference type="Proteomes" id="UP000522720">
    <property type="component" value="Unassembled WGS sequence"/>
</dbReference>
<reference evidence="2 3" key="1">
    <citation type="submission" date="2020-04" db="EMBL/GenBank/DDBJ databases">
        <title>MicrobeNet Type strains.</title>
        <authorList>
            <person name="Nicholson A.C."/>
        </authorList>
    </citation>
    <scope>NUCLEOTIDE SEQUENCE [LARGE SCALE GENOMIC DNA]</scope>
    <source>
        <strain evidence="2 3">CCUG 69612</strain>
    </source>
</reference>
<organism evidence="2 3">
    <name type="scientific">Streptococcus ovuberis</name>
    <dbReference type="NCBI Taxonomy" id="1936207"/>
    <lineage>
        <taxon>Bacteria</taxon>
        <taxon>Bacillati</taxon>
        <taxon>Bacillota</taxon>
        <taxon>Bacilli</taxon>
        <taxon>Lactobacillales</taxon>
        <taxon>Streptococcaceae</taxon>
        <taxon>Streptococcus</taxon>
    </lineage>
</organism>
<protein>
    <recommendedName>
        <fullName evidence="4">DUF4315 family protein</fullName>
    </recommendedName>
</protein>
<proteinExistence type="predicted"/>
<keyword evidence="3" id="KW-1185">Reference proteome</keyword>
<evidence type="ECO:0000256" key="1">
    <source>
        <dbReference type="SAM" id="Coils"/>
    </source>
</evidence>
<evidence type="ECO:0008006" key="4">
    <source>
        <dbReference type="Google" id="ProtNLM"/>
    </source>
</evidence>